<feature type="domain" description="C2" evidence="6">
    <location>
        <begin position="420"/>
        <end position="539"/>
    </location>
</feature>
<reference evidence="8 9" key="1">
    <citation type="submission" date="2012-04" db="EMBL/GenBank/DDBJ databases">
        <title>The Genome Sequence of Saprolegnia declina VS20.</title>
        <authorList>
            <consortium name="The Broad Institute Genome Sequencing Platform"/>
            <person name="Russ C."/>
            <person name="Nusbaum C."/>
            <person name="Tyler B."/>
            <person name="van West P."/>
            <person name="Dieguez-Uribeondo J."/>
            <person name="de Bruijn I."/>
            <person name="Tripathy S."/>
            <person name="Jiang R."/>
            <person name="Young S.K."/>
            <person name="Zeng Q."/>
            <person name="Gargeya S."/>
            <person name="Fitzgerald M."/>
            <person name="Haas B."/>
            <person name="Abouelleil A."/>
            <person name="Alvarado L."/>
            <person name="Arachchi H.M."/>
            <person name="Berlin A."/>
            <person name="Chapman S.B."/>
            <person name="Goldberg J."/>
            <person name="Griggs A."/>
            <person name="Gujja S."/>
            <person name="Hansen M."/>
            <person name="Howarth C."/>
            <person name="Imamovic A."/>
            <person name="Larimer J."/>
            <person name="McCowen C."/>
            <person name="Montmayeur A."/>
            <person name="Murphy C."/>
            <person name="Neiman D."/>
            <person name="Pearson M."/>
            <person name="Priest M."/>
            <person name="Roberts A."/>
            <person name="Saif S."/>
            <person name="Shea T."/>
            <person name="Sisk P."/>
            <person name="Sykes S."/>
            <person name="Wortman J."/>
            <person name="Nusbaum C."/>
            <person name="Birren B."/>
        </authorList>
    </citation>
    <scope>NUCLEOTIDE SEQUENCE [LARGE SCALE GENOMIC DNA]</scope>
    <source>
        <strain evidence="8 9">VS20</strain>
    </source>
</reference>
<dbReference type="GeneID" id="19956097"/>
<dbReference type="VEuPathDB" id="FungiDB:SDRG_15370"/>
<dbReference type="AlphaFoldDB" id="T0PX80"/>
<feature type="coiled-coil region" evidence="5">
    <location>
        <begin position="48"/>
        <end position="126"/>
    </location>
</feature>
<dbReference type="InterPro" id="IPR000008">
    <property type="entry name" value="C2_dom"/>
</dbReference>
<dbReference type="InterPro" id="IPR011009">
    <property type="entry name" value="Kinase-like_dom_sf"/>
</dbReference>
<dbReference type="InterPro" id="IPR000719">
    <property type="entry name" value="Prot_kinase_dom"/>
</dbReference>
<proteinExistence type="predicted"/>
<name>T0PX80_SAPDV</name>
<organism evidence="8 9">
    <name type="scientific">Saprolegnia diclina (strain VS20)</name>
    <dbReference type="NCBI Taxonomy" id="1156394"/>
    <lineage>
        <taxon>Eukaryota</taxon>
        <taxon>Sar</taxon>
        <taxon>Stramenopiles</taxon>
        <taxon>Oomycota</taxon>
        <taxon>Saprolegniomycetes</taxon>
        <taxon>Saprolegniales</taxon>
        <taxon>Saprolegniaceae</taxon>
        <taxon>Saprolegnia</taxon>
    </lineage>
</organism>
<evidence type="ECO:0000256" key="1">
    <source>
        <dbReference type="ARBA" id="ARBA00022679"/>
    </source>
</evidence>
<dbReference type="eggNOG" id="KOG0192">
    <property type="taxonomic scope" value="Eukaryota"/>
</dbReference>
<dbReference type="EMBL" id="JH767220">
    <property type="protein sequence ID" value="EQC26861.1"/>
    <property type="molecule type" value="Genomic_DNA"/>
</dbReference>
<dbReference type="PANTHER" id="PTHR44329">
    <property type="entry name" value="SERINE/THREONINE-PROTEIN KINASE TNNI3K-RELATED"/>
    <property type="match status" value="1"/>
</dbReference>
<dbReference type="STRING" id="1156394.T0PX80"/>
<evidence type="ECO:0000256" key="2">
    <source>
        <dbReference type="ARBA" id="ARBA00022741"/>
    </source>
</evidence>
<evidence type="ECO:0000313" key="8">
    <source>
        <dbReference type="EMBL" id="EQC26861.1"/>
    </source>
</evidence>
<dbReference type="SUPFAM" id="SSF49562">
    <property type="entry name" value="C2 domain (Calcium/lipid-binding domain, CaLB)"/>
    <property type="match status" value="1"/>
</dbReference>
<sequence length="614" mass="69612">MKFVVTCEWCNEENELKASLCAHCGEEMPSAEERLDQLHMSAADAAAITKLHDDNAALAAEVAKLEGEIAALKRVSDIGGGALNDPGFKAAHQQLEAKYEKLFNELEEERKKLEQDRANVLTLQSTPYLDANAVDIVDEQPLWRGELFILHKVTLKNRVNGKVVTLVRKSLDPSVVEVLRRKGELENTLEKVKRSFAILRRLDGGRDSLIKVVGASGLDYTSENPVIYMPYMPRGSLRHLLEKTPAVDAMPWPTRLDVAFTIARGLYELHAIDRIHRDVNTFHVLVHDLHRVVLTGFSHVRQPSLGTMTGNVGDVRWAAPETMQREHARYSEKADIFSFGKVLEELATHALPYSSFLHGDKVISEHSLEQRLANVTLDDPILQHNLDPSTPAYYAAIVQQCLALEPSSRPTILTILDALRREVEQYLFPMQPPVTEPMHVQVEVQRAKGLRGTGTRHMEVQCHVSLGRDQSRTEFSEERGSSPTWHHLMDFRPQEPEVMTLEARVYQRLDNQIDQIGICTVPLQTHLPHGDELTDDDWVVELEAPLFKNGARRGELFLKVTFAGEGRLRWRNQYFDRVKYIDNSIKNERDPVRAAQAMVIREMYASLPSNSRDE</sequence>
<dbReference type="Pfam" id="PF07714">
    <property type="entry name" value="PK_Tyr_Ser-Thr"/>
    <property type="match status" value="1"/>
</dbReference>
<dbReference type="GO" id="GO:0004674">
    <property type="term" value="F:protein serine/threonine kinase activity"/>
    <property type="evidence" value="ECO:0007669"/>
    <property type="project" value="TreeGrafter"/>
</dbReference>
<dbReference type="OrthoDB" id="4062651at2759"/>
<evidence type="ECO:0000256" key="5">
    <source>
        <dbReference type="SAM" id="Coils"/>
    </source>
</evidence>
<keyword evidence="5" id="KW-0175">Coiled coil</keyword>
<keyword evidence="4" id="KW-0067">ATP-binding</keyword>
<dbReference type="Gene3D" id="2.60.40.150">
    <property type="entry name" value="C2 domain"/>
    <property type="match status" value="1"/>
</dbReference>
<dbReference type="InterPro" id="IPR051681">
    <property type="entry name" value="Ser/Thr_Kinases-Pseudokinases"/>
</dbReference>
<dbReference type="Gene3D" id="1.10.510.10">
    <property type="entry name" value="Transferase(Phosphotransferase) domain 1"/>
    <property type="match status" value="1"/>
</dbReference>
<evidence type="ECO:0000259" key="6">
    <source>
        <dbReference type="PROSITE" id="PS50004"/>
    </source>
</evidence>
<dbReference type="PROSITE" id="PS50004">
    <property type="entry name" value="C2"/>
    <property type="match status" value="1"/>
</dbReference>
<keyword evidence="9" id="KW-1185">Reference proteome</keyword>
<dbReference type="SUPFAM" id="SSF56112">
    <property type="entry name" value="Protein kinase-like (PK-like)"/>
    <property type="match status" value="1"/>
</dbReference>
<dbReference type="InterPro" id="IPR035892">
    <property type="entry name" value="C2_domain_sf"/>
</dbReference>
<accession>T0PX80</accession>
<dbReference type="InterPro" id="IPR001245">
    <property type="entry name" value="Ser-Thr/Tyr_kinase_cat_dom"/>
</dbReference>
<protein>
    <submittedName>
        <fullName evidence="8">TKL protein kinase</fullName>
    </submittedName>
</protein>
<keyword evidence="2" id="KW-0547">Nucleotide-binding</keyword>
<evidence type="ECO:0000256" key="3">
    <source>
        <dbReference type="ARBA" id="ARBA00022777"/>
    </source>
</evidence>
<evidence type="ECO:0000259" key="7">
    <source>
        <dbReference type="PROSITE" id="PS50011"/>
    </source>
</evidence>
<keyword evidence="1" id="KW-0808">Transferase</keyword>
<dbReference type="Pfam" id="PF00168">
    <property type="entry name" value="C2"/>
    <property type="match status" value="1"/>
</dbReference>
<evidence type="ECO:0000256" key="4">
    <source>
        <dbReference type="ARBA" id="ARBA00022840"/>
    </source>
</evidence>
<feature type="domain" description="Protein kinase" evidence="7">
    <location>
        <begin position="136"/>
        <end position="427"/>
    </location>
</feature>
<dbReference type="GO" id="GO:0005524">
    <property type="term" value="F:ATP binding"/>
    <property type="evidence" value="ECO:0007669"/>
    <property type="project" value="UniProtKB-KW"/>
</dbReference>
<dbReference type="Proteomes" id="UP000030762">
    <property type="component" value="Unassembled WGS sequence"/>
</dbReference>
<evidence type="ECO:0000313" key="9">
    <source>
        <dbReference type="Proteomes" id="UP000030762"/>
    </source>
</evidence>
<gene>
    <name evidence="8" type="ORF">SDRG_15370</name>
</gene>
<dbReference type="RefSeq" id="XP_008619763.1">
    <property type="nucleotide sequence ID" value="XM_008621541.1"/>
</dbReference>
<dbReference type="OMA" id="FRPQEPE"/>
<dbReference type="InParanoid" id="T0PX80"/>
<dbReference type="PROSITE" id="PS50011">
    <property type="entry name" value="PROTEIN_KINASE_DOM"/>
    <property type="match status" value="1"/>
</dbReference>
<keyword evidence="3 8" id="KW-0418">Kinase</keyword>
<dbReference type="PANTHER" id="PTHR44329:SF288">
    <property type="entry name" value="MITOGEN-ACTIVATED PROTEIN KINASE KINASE KINASE 20"/>
    <property type="match status" value="1"/>
</dbReference>